<dbReference type="EMBL" id="CP036287">
    <property type="protein sequence ID" value="QDU65100.1"/>
    <property type="molecule type" value="Genomic_DNA"/>
</dbReference>
<reference evidence="3 4" key="1">
    <citation type="submission" date="2019-02" db="EMBL/GenBank/DDBJ databases">
        <title>Deep-cultivation of Planctomycetes and their phenomic and genomic characterization uncovers novel biology.</title>
        <authorList>
            <person name="Wiegand S."/>
            <person name="Jogler M."/>
            <person name="Boedeker C."/>
            <person name="Pinto D."/>
            <person name="Vollmers J."/>
            <person name="Rivas-Marin E."/>
            <person name="Kohn T."/>
            <person name="Peeters S.H."/>
            <person name="Heuer A."/>
            <person name="Rast P."/>
            <person name="Oberbeckmann S."/>
            <person name="Bunk B."/>
            <person name="Jeske O."/>
            <person name="Meyerdierks A."/>
            <person name="Storesund J.E."/>
            <person name="Kallscheuer N."/>
            <person name="Luecker S."/>
            <person name="Lage O.M."/>
            <person name="Pohl T."/>
            <person name="Merkel B.J."/>
            <person name="Hornburger P."/>
            <person name="Mueller R.-W."/>
            <person name="Bruemmer F."/>
            <person name="Labrenz M."/>
            <person name="Spormann A.M."/>
            <person name="Op den Camp H."/>
            <person name="Overmann J."/>
            <person name="Amann R."/>
            <person name="Jetten M.S.M."/>
            <person name="Mascher T."/>
            <person name="Medema M.H."/>
            <person name="Devos D.P."/>
            <person name="Kaster A.-K."/>
            <person name="Ovreas L."/>
            <person name="Rohde M."/>
            <person name="Galperin M.Y."/>
            <person name="Jogler C."/>
        </authorList>
    </citation>
    <scope>NUCLEOTIDE SEQUENCE [LARGE SCALE GENOMIC DNA]</scope>
    <source>
        <strain evidence="3 4">Pla133</strain>
    </source>
</reference>
<dbReference type="Gene3D" id="3.40.1190.20">
    <property type="match status" value="1"/>
</dbReference>
<name>A0A518BDN3_9BACT</name>
<evidence type="ECO:0000259" key="2">
    <source>
        <dbReference type="Pfam" id="PF00294"/>
    </source>
</evidence>
<evidence type="ECO:0000313" key="3">
    <source>
        <dbReference type="EMBL" id="QDU65100.1"/>
    </source>
</evidence>
<feature type="region of interest" description="Disordered" evidence="1">
    <location>
        <begin position="358"/>
        <end position="377"/>
    </location>
</feature>
<dbReference type="Proteomes" id="UP000316921">
    <property type="component" value="Chromosome"/>
</dbReference>
<sequence>MIDQVVRHLALRLSIDLGPSPHLQQLVRALVVVDLLEAIESSLLSSDGRSRGRGRLRLQRLAEALVPPVLIRSPRLNEDRLHAKPQHPDAQSRETAKPSGAERRAVVAEHVAGQPEGVEQLFQAASDVLQLRTHHGAALEREAAVDVIDRERVAPRPVSDAKPALVVDRPDIVRRLGVDDRRTVVSTPPRPCSSRHDDSRALQNRIHRTPSRKSQFRSVTLEDRQDLLRPPTRMGLPNTEDRSLYVVRRLIRMLLPCSRSVAKALGSILLIPPEELVPRLAADPELLAEFDHGSTATLSLRNELQALIHLVGLMPRHPGQETPWSTRCLPSMSPMSPDTCVTYVPGPDRLRFAGLRYPPHSKVHRPTKPPKSHVHRIEGRSRAPLTPGLSSLARTTHLRYKAKALVVGCYSHRPIAPAALHAMPSRFSIDRDIARRLVTSFKDQRILIIGDIMIDKYIYTELRSETDESGRRTPKFRAAREEILLGGAGCVATNVRHLGADATIIGVTGADSRRDELIALLQHEGIDHGAAGGTTTLISEPTTIQGEPRPTTLKARLIEDAAHLFRCDIEVDDTLSDETCALVCETIAQQAPSANAIIIADYDKGVMNAQTIDAAMRAAKDAKIPAFVDPKHRNFWRYRGATLVKPNRVEFERNQGVPLRSKQATTHDIELGQIIDRCRRSLPETARRMQVDNVLLTLGSDGMALYRRDKTTSGSPRDALLHLPALNRSPVDVVGAGDSVIATLAIAAAAGSDLATAAALATIAASFAVRRPGARPARLQDLIDWLESDEPLSDTGL</sequence>
<evidence type="ECO:0000256" key="1">
    <source>
        <dbReference type="SAM" id="MobiDB-lite"/>
    </source>
</evidence>
<dbReference type="AlphaFoldDB" id="A0A518BDN3"/>
<accession>A0A518BDN3</accession>
<feature type="compositionally biased region" description="Basic residues" evidence="1">
    <location>
        <begin position="359"/>
        <end position="374"/>
    </location>
</feature>
<dbReference type="InterPro" id="IPR011611">
    <property type="entry name" value="PfkB_dom"/>
</dbReference>
<organism evidence="3 4">
    <name type="scientific">Engelhardtia mirabilis</name>
    <dbReference type="NCBI Taxonomy" id="2528011"/>
    <lineage>
        <taxon>Bacteria</taxon>
        <taxon>Pseudomonadati</taxon>
        <taxon>Planctomycetota</taxon>
        <taxon>Planctomycetia</taxon>
        <taxon>Planctomycetia incertae sedis</taxon>
        <taxon>Engelhardtia</taxon>
    </lineage>
</organism>
<protein>
    <submittedName>
        <fullName evidence="3">Bifunctional protein HldE</fullName>
    </submittedName>
</protein>
<dbReference type="GO" id="GO:0033786">
    <property type="term" value="F:heptose-1-phosphate adenylyltransferase activity"/>
    <property type="evidence" value="ECO:0007669"/>
    <property type="project" value="TreeGrafter"/>
</dbReference>
<dbReference type="SUPFAM" id="SSF53613">
    <property type="entry name" value="Ribokinase-like"/>
    <property type="match status" value="1"/>
</dbReference>
<dbReference type="GO" id="GO:0033785">
    <property type="term" value="F:heptose 7-phosphate kinase activity"/>
    <property type="evidence" value="ECO:0007669"/>
    <property type="project" value="TreeGrafter"/>
</dbReference>
<gene>
    <name evidence="3" type="primary">hldE_1</name>
    <name evidence="3" type="ORF">Pla133_01640</name>
</gene>
<proteinExistence type="predicted"/>
<dbReference type="PANTHER" id="PTHR46969">
    <property type="entry name" value="BIFUNCTIONAL PROTEIN HLDE"/>
    <property type="match status" value="1"/>
</dbReference>
<feature type="region of interest" description="Disordered" evidence="1">
    <location>
        <begin position="76"/>
        <end position="105"/>
    </location>
</feature>
<dbReference type="InterPro" id="IPR029056">
    <property type="entry name" value="Ribokinase-like"/>
</dbReference>
<dbReference type="PANTHER" id="PTHR46969:SF1">
    <property type="entry name" value="BIFUNCTIONAL PROTEIN HLDE"/>
    <property type="match status" value="1"/>
</dbReference>
<dbReference type="GO" id="GO:0005829">
    <property type="term" value="C:cytosol"/>
    <property type="evidence" value="ECO:0007669"/>
    <property type="project" value="TreeGrafter"/>
</dbReference>
<feature type="domain" description="Carbohydrate kinase PfkB" evidence="2">
    <location>
        <begin position="444"/>
        <end position="776"/>
    </location>
</feature>
<dbReference type="Pfam" id="PF00294">
    <property type="entry name" value="PfkB"/>
    <property type="match status" value="1"/>
</dbReference>
<dbReference type="KEGG" id="pbap:Pla133_01640"/>
<keyword evidence="4" id="KW-1185">Reference proteome</keyword>
<evidence type="ECO:0000313" key="4">
    <source>
        <dbReference type="Proteomes" id="UP000316921"/>
    </source>
</evidence>